<evidence type="ECO:0000256" key="3">
    <source>
        <dbReference type="ARBA" id="ARBA00022989"/>
    </source>
</evidence>
<reference evidence="7" key="1">
    <citation type="submission" date="2020-12" db="EMBL/GenBank/DDBJ databases">
        <title>Snuella sp. nov., isolated from sediment in Incheon.</title>
        <authorList>
            <person name="Kim W."/>
        </authorList>
    </citation>
    <scope>NUCLEOTIDE SEQUENCE</scope>
    <source>
        <strain evidence="7">CAU 1569</strain>
    </source>
</reference>
<comment type="subcellular location">
    <subcellularLocation>
        <location evidence="5">Cell membrane</location>
        <topology evidence="5">Multi-pass membrane protein</topology>
    </subcellularLocation>
    <subcellularLocation>
        <location evidence="1">Membrane</location>
        <topology evidence="1">Multi-pass membrane protein</topology>
    </subcellularLocation>
</comment>
<feature type="transmembrane region" description="Helical" evidence="5">
    <location>
        <begin position="20"/>
        <end position="40"/>
    </location>
</feature>
<dbReference type="PROSITE" id="PS51012">
    <property type="entry name" value="ABC_TM2"/>
    <property type="match status" value="1"/>
</dbReference>
<dbReference type="PIRSF" id="PIRSF006648">
    <property type="entry name" value="DrrB"/>
    <property type="match status" value="1"/>
</dbReference>
<evidence type="ECO:0000256" key="1">
    <source>
        <dbReference type="ARBA" id="ARBA00004141"/>
    </source>
</evidence>
<keyword evidence="5" id="KW-0813">Transport</keyword>
<dbReference type="RefSeq" id="WP_199116940.1">
    <property type="nucleotide sequence ID" value="NZ_JAELVQ010000042.1"/>
</dbReference>
<dbReference type="InterPro" id="IPR013525">
    <property type="entry name" value="ABC2_TM"/>
</dbReference>
<feature type="transmembrane region" description="Helical" evidence="5">
    <location>
        <begin position="235"/>
        <end position="257"/>
    </location>
</feature>
<feature type="transmembrane region" description="Helical" evidence="5">
    <location>
        <begin position="178"/>
        <end position="198"/>
    </location>
</feature>
<dbReference type="GO" id="GO:0043190">
    <property type="term" value="C:ATP-binding cassette (ABC) transporter complex"/>
    <property type="evidence" value="ECO:0007669"/>
    <property type="project" value="InterPro"/>
</dbReference>
<dbReference type="Proteomes" id="UP000610931">
    <property type="component" value="Unassembled WGS sequence"/>
</dbReference>
<dbReference type="AlphaFoldDB" id="A0A8J7J010"/>
<dbReference type="InterPro" id="IPR051784">
    <property type="entry name" value="Nod_factor_ABC_transporter"/>
</dbReference>
<gene>
    <name evidence="7" type="ORF">JF259_17155</name>
</gene>
<feature type="transmembrane region" description="Helical" evidence="5">
    <location>
        <begin position="116"/>
        <end position="136"/>
    </location>
</feature>
<dbReference type="PANTHER" id="PTHR43229:SF2">
    <property type="entry name" value="NODULATION PROTEIN J"/>
    <property type="match status" value="1"/>
</dbReference>
<dbReference type="EMBL" id="JAELVQ010000042">
    <property type="protein sequence ID" value="MBJ6369815.1"/>
    <property type="molecule type" value="Genomic_DNA"/>
</dbReference>
<keyword evidence="8" id="KW-1185">Reference proteome</keyword>
<dbReference type="InterPro" id="IPR000412">
    <property type="entry name" value="ABC_2_transport"/>
</dbReference>
<evidence type="ECO:0000256" key="2">
    <source>
        <dbReference type="ARBA" id="ARBA00022692"/>
    </source>
</evidence>
<evidence type="ECO:0000256" key="4">
    <source>
        <dbReference type="ARBA" id="ARBA00023136"/>
    </source>
</evidence>
<keyword evidence="4 5" id="KW-0472">Membrane</keyword>
<protein>
    <recommendedName>
        <fullName evidence="5">Transport permease protein</fullName>
    </recommendedName>
</protein>
<evidence type="ECO:0000256" key="5">
    <source>
        <dbReference type="RuleBase" id="RU361157"/>
    </source>
</evidence>
<name>A0A8J7J010_9FLAO</name>
<dbReference type="Pfam" id="PF01061">
    <property type="entry name" value="ABC2_membrane"/>
    <property type="match status" value="1"/>
</dbReference>
<feature type="transmembrane region" description="Helical" evidence="5">
    <location>
        <begin position="60"/>
        <end position="78"/>
    </location>
</feature>
<keyword evidence="5" id="KW-1003">Cell membrane</keyword>
<accession>A0A8J7J010</accession>
<sequence>MKLYKLSYFIKRDFAIFLSYKMALITSTLGTVFPLLTYFFISKLVPSQGQKGLSEIGGDYFSFVLIGTAFTTYFMMAIQEFSATTRRDQMAGCLEALLSSQTDTKTIIFMSAIFKFIHNGTVLIFMFIVATLFLGFDLSNINIPSAFLTFILSIFVFISLGIFSAGGTILFKRGEPFSIVFGTMSSLLGGAIFPVAILPDYLQTISYLVPIKYSLDALRLSILRGYPIEMLSNQLITLLCIALVLFPLSLIFFEWAVEKGKRLGTLMQY</sequence>
<dbReference type="GO" id="GO:0140359">
    <property type="term" value="F:ABC-type transporter activity"/>
    <property type="evidence" value="ECO:0007669"/>
    <property type="project" value="InterPro"/>
</dbReference>
<organism evidence="7 8">
    <name type="scientific">Snuella sedimenti</name>
    <dbReference type="NCBI Taxonomy" id="2798802"/>
    <lineage>
        <taxon>Bacteria</taxon>
        <taxon>Pseudomonadati</taxon>
        <taxon>Bacteroidota</taxon>
        <taxon>Flavobacteriia</taxon>
        <taxon>Flavobacteriales</taxon>
        <taxon>Flavobacteriaceae</taxon>
        <taxon>Snuella</taxon>
    </lineage>
</organism>
<proteinExistence type="inferred from homology"/>
<comment type="caution">
    <text evidence="7">The sequence shown here is derived from an EMBL/GenBank/DDBJ whole genome shotgun (WGS) entry which is preliminary data.</text>
</comment>
<comment type="similarity">
    <text evidence="5">Belongs to the ABC-2 integral membrane protein family.</text>
</comment>
<keyword evidence="3 5" id="KW-1133">Transmembrane helix</keyword>
<evidence type="ECO:0000259" key="6">
    <source>
        <dbReference type="PROSITE" id="PS51012"/>
    </source>
</evidence>
<dbReference type="PANTHER" id="PTHR43229">
    <property type="entry name" value="NODULATION PROTEIN J"/>
    <property type="match status" value="1"/>
</dbReference>
<evidence type="ECO:0000313" key="8">
    <source>
        <dbReference type="Proteomes" id="UP000610931"/>
    </source>
</evidence>
<feature type="transmembrane region" description="Helical" evidence="5">
    <location>
        <begin position="148"/>
        <end position="171"/>
    </location>
</feature>
<dbReference type="InterPro" id="IPR047817">
    <property type="entry name" value="ABC2_TM_bact-type"/>
</dbReference>
<keyword evidence="2 5" id="KW-0812">Transmembrane</keyword>
<evidence type="ECO:0000313" key="7">
    <source>
        <dbReference type="EMBL" id="MBJ6369815.1"/>
    </source>
</evidence>
<feature type="domain" description="ABC transmembrane type-2" evidence="6">
    <location>
        <begin position="22"/>
        <end position="256"/>
    </location>
</feature>